<dbReference type="AlphaFoldDB" id="A0A0D0XAU4"/>
<feature type="transmembrane region" description="Helical" evidence="1">
    <location>
        <begin position="172"/>
        <end position="194"/>
    </location>
</feature>
<feature type="transmembrane region" description="Helical" evidence="1">
    <location>
        <begin position="133"/>
        <end position="160"/>
    </location>
</feature>
<dbReference type="GeneID" id="301305594"/>
<keyword evidence="1" id="KW-1133">Transmembrane helix</keyword>
<sequence length="230" mass="23815">MSGDAARASRQFGEGPLSRSAARVYTLLVVELLLLLACLPGLVPLVLLESDASNIPLYAACALPLGPALSAALYALHHQRPDLTDLRPAAAFRRGYRANLAGVLWIWVPLLALLTVVAVNLAHLDVAGVPRWWAVPLVGVAALAALVGANALVITSLFAFRARDVARLALHFAVRAPGVGIGTALVLVAGAAVTAVTSEAVLALAGSVCALSLLRVAAPMVDTIRKEFTA</sequence>
<keyword evidence="3" id="KW-1185">Reference proteome</keyword>
<comment type="caution">
    <text evidence="2">The sequence shown here is derived from an EMBL/GenBank/DDBJ whole genome shotgun (WGS) entry which is preliminary data.</text>
</comment>
<accession>A0A0D0XAU4</accession>
<evidence type="ECO:0008006" key="4">
    <source>
        <dbReference type="Google" id="ProtNLM"/>
    </source>
</evidence>
<organism evidence="2 3">
    <name type="scientific">Micromonospora haikouensis</name>
    <dbReference type="NCBI Taxonomy" id="686309"/>
    <lineage>
        <taxon>Bacteria</taxon>
        <taxon>Bacillati</taxon>
        <taxon>Actinomycetota</taxon>
        <taxon>Actinomycetes</taxon>
        <taxon>Micromonosporales</taxon>
        <taxon>Micromonosporaceae</taxon>
        <taxon>Micromonospora</taxon>
    </lineage>
</organism>
<reference evidence="2 3" key="1">
    <citation type="submission" date="2015-01" db="EMBL/GenBank/DDBJ databases">
        <title>Sequencing and annotation of Micromonospora carbonacea strain JXNU-1 genome.</title>
        <authorList>
            <person name="Long Z."/>
            <person name="Huang Y."/>
            <person name="Jiang Y."/>
        </authorList>
    </citation>
    <scope>NUCLEOTIDE SEQUENCE [LARGE SCALE GENOMIC DNA]</scope>
    <source>
        <strain evidence="2 3">JXNU-1</strain>
    </source>
</reference>
<keyword evidence="1" id="KW-0472">Membrane</keyword>
<feature type="transmembrane region" description="Helical" evidence="1">
    <location>
        <begin position="21"/>
        <end position="43"/>
    </location>
</feature>
<feature type="transmembrane region" description="Helical" evidence="1">
    <location>
        <begin position="200"/>
        <end position="218"/>
    </location>
</feature>
<name>A0A0D0XAU4_9ACTN</name>
<proteinExistence type="predicted"/>
<dbReference type="Proteomes" id="UP000032254">
    <property type="component" value="Unassembled WGS sequence"/>
</dbReference>
<evidence type="ECO:0000313" key="2">
    <source>
        <dbReference type="EMBL" id="KIR66535.1"/>
    </source>
</evidence>
<feature type="transmembrane region" description="Helical" evidence="1">
    <location>
        <begin position="55"/>
        <end position="77"/>
    </location>
</feature>
<dbReference type="RefSeq" id="WP_043963457.1">
    <property type="nucleotide sequence ID" value="NZ_JXSX01000001.1"/>
</dbReference>
<gene>
    <name evidence="2" type="ORF">TK50_16005</name>
</gene>
<evidence type="ECO:0000256" key="1">
    <source>
        <dbReference type="SAM" id="Phobius"/>
    </source>
</evidence>
<protein>
    <recommendedName>
        <fullName evidence="4">DUF624 domain-containing protein</fullName>
    </recommendedName>
</protein>
<feature type="transmembrane region" description="Helical" evidence="1">
    <location>
        <begin position="98"/>
        <end position="121"/>
    </location>
</feature>
<dbReference type="PATRIC" id="fig|47853.6.peg.3380"/>
<dbReference type="OrthoDB" id="4211860at2"/>
<dbReference type="EMBL" id="JXSX01000001">
    <property type="protein sequence ID" value="KIR66535.1"/>
    <property type="molecule type" value="Genomic_DNA"/>
</dbReference>
<keyword evidence="1" id="KW-0812">Transmembrane</keyword>
<evidence type="ECO:0000313" key="3">
    <source>
        <dbReference type="Proteomes" id="UP000032254"/>
    </source>
</evidence>